<keyword evidence="3" id="KW-1185">Reference proteome</keyword>
<sequence length="125" mass="13422">MAHDRNDAEDEKPLDPALDIVRRKMLRLQIISAVIMIVSLFAVFGAIIYKISSRADDTAPAGHALAVPSGAPLEFVAPLPDGFKVEQVSYGDGSVTFFGTRADGRQAVYIFDLTTGRMAATVSIP</sequence>
<organism evidence="2 3">
    <name type="scientific">Martelella alba</name>
    <dbReference type="NCBI Taxonomy" id="2590451"/>
    <lineage>
        <taxon>Bacteria</taxon>
        <taxon>Pseudomonadati</taxon>
        <taxon>Pseudomonadota</taxon>
        <taxon>Alphaproteobacteria</taxon>
        <taxon>Hyphomicrobiales</taxon>
        <taxon>Aurantimonadaceae</taxon>
        <taxon>Martelella</taxon>
    </lineage>
</organism>
<protein>
    <recommendedName>
        <fullName evidence="4">Transmembrane protein</fullName>
    </recommendedName>
</protein>
<gene>
    <name evidence="2" type="ORF">FJU08_09535</name>
</gene>
<evidence type="ECO:0008006" key="4">
    <source>
        <dbReference type="Google" id="ProtNLM"/>
    </source>
</evidence>
<name>A0A506UAH5_9HYPH</name>
<keyword evidence="1" id="KW-1133">Transmembrane helix</keyword>
<comment type="caution">
    <text evidence="2">The sequence shown here is derived from an EMBL/GenBank/DDBJ whole genome shotgun (WGS) entry which is preliminary data.</text>
</comment>
<keyword evidence="1" id="KW-0812">Transmembrane</keyword>
<accession>A0A506UAH5</accession>
<reference evidence="2 3" key="1">
    <citation type="submission" date="2019-06" db="EMBL/GenBank/DDBJ databases">
        <authorList>
            <person name="Li M."/>
        </authorList>
    </citation>
    <scope>NUCLEOTIDE SEQUENCE [LARGE SCALE GENOMIC DNA]</scope>
    <source>
        <strain evidence="2 3">BGMRC2036</strain>
    </source>
</reference>
<dbReference type="AlphaFoldDB" id="A0A506UAH5"/>
<feature type="transmembrane region" description="Helical" evidence="1">
    <location>
        <begin position="30"/>
        <end position="49"/>
    </location>
</feature>
<evidence type="ECO:0000313" key="2">
    <source>
        <dbReference type="EMBL" id="TPW30900.1"/>
    </source>
</evidence>
<dbReference type="OrthoDB" id="7869382at2"/>
<dbReference type="RefSeq" id="WP_141148771.1">
    <property type="nucleotide sequence ID" value="NZ_VHLG01000004.1"/>
</dbReference>
<dbReference type="Proteomes" id="UP000318801">
    <property type="component" value="Unassembled WGS sequence"/>
</dbReference>
<dbReference type="EMBL" id="VHLG01000004">
    <property type="protein sequence ID" value="TPW30900.1"/>
    <property type="molecule type" value="Genomic_DNA"/>
</dbReference>
<proteinExistence type="predicted"/>
<evidence type="ECO:0000256" key="1">
    <source>
        <dbReference type="SAM" id="Phobius"/>
    </source>
</evidence>
<keyword evidence="1" id="KW-0472">Membrane</keyword>
<evidence type="ECO:0000313" key="3">
    <source>
        <dbReference type="Proteomes" id="UP000318801"/>
    </source>
</evidence>